<reference evidence="2" key="1">
    <citation type="submission" date="2020-04" db="EMBL/GenBank/DDBJ databases">
        <title>Genome Assembly and Annotation of Botryosphaeria dothidea sdau 11-99, a Latent Pathogen of Apple Fruit Ring Rot in China.</title>
        <authorList>
            <person name="Yu C."/>
            <person name="Diao Y."/>
            <person name="Lu Q."/>
            <person name="Zhao J."/>
            <person name="Cui S."/>
            <person name="Peng C."/>
            <person name="He B."/>
            <person name="Liu H."/>
        </authorList>
    </citation>
    <scope>NUCLEOTIDE SEQUENCE [LARGE SCALE GENOMIC DNA]</scope>
    <source>
        <strain evidence="2">Sdau11-99</strain>
    </source>
</reference>
<dbReference type="Proteomes" id="UP000572817">
    <property type="component" value="Unassembled WGS sequence"/>
</dbReference>
<dbReference type="EMBL" id="WWBZ02000016">
    <property type="protein sequence ID" value="KAF4310243.1"/>
    <property type="molecule type" value="Genomic_DNA"/>
</dbReference>
<keyword evidence="1" id="KW-0732">Signal</keyword>
<feature type="signal peptide" evidence="1">
    <location>
        <begin position="1"/>
        <end position="23"/>
    </location>
</feature>
<name>A0A8H4N7L7_9PEZI</name>
<feature type="chain" id="PRO_5034946391" evidence="1">
    <location>
        <begin position="24"/>
        <end position="240"/>
    </location>
</feature>
<protein>
    <submittedName>
        <fullName evidence="2">Uncharacterized protein</fullName>
    </submittedName>
</protein>
<dbReference type="OrthoDB" id="10312758at2759"/>
<proteinExistence type="predicted"/>
<sequence>MVSSKLLAFLPLFGSLAVAATSATTNSADDFDLEVYKAEALLSPEVAIWPGVDADLKLLFPGVTCQLTTGNTTTTKRAAPNADCQTIEENLVSIFPTIQCSGEIDWAELEVNFERLQQTTSLEARQNRHKGHVDDHHARSLREVAAAESRTITSCASANRPGNCRICAAGYAVAAVSEIGVCAAAAYAAAAASAGVLAAPAWAAFTACGAAAIANLVASLTGCWSSSTEDAQEMKGVGQM</sequence>
<gene>
    <name evidence="2" type="ORF">GTA08_BOTSDO01991</name>
</gene>
<evidence type="ECO:0000313" key="3">
    <source>
        <dbReference type="Proteomes" id="UP000572817"/>
    </source>
</evidence>
<comment type="caution">
    <text evidence="2">The sequence shown here is derived from an EMBL/GenBank/DDBJ whole genome shotgun (WGS) entry which is preliminary data.</text>
</comment>
<accession>A0A8H4N7L7</accession>
<organism evidence="2 3">
    <name type="scientific">Botryosphaeria dothidea</name>
    <dbReference type="NCBI Taxonomy" id="55169"/>
    <lineage>
        <taxon>Eukaryota</taxon>
        <taxon>Fungi</taxon>
        <taxon>Dikarya</taxon>
        <taxon>Ascomycota</taxon>
        <taxon>Pezizomycotina</taxon>
        <taxon>Dothideomycetes</taxon>
        <taxon>Dothideomycetes incertae sedis</taxon>
        <taxon>Botryosphaeriales</taxon>
        <taxon>Botryosphaeriaceae</taxon>
        <taxon>Botryosphaeria</taxon>
    </lineage>
</organism>
<evidence type="ECO:0000256" key="1">
    <source>
        <dbReference type="SAM" id="SignalP"/>
    </source>
</evidence>
<evidence type="ECO:0000313" key="2">
    <source>
        <dbReference type="EMBL" id="KAF4310243.1"/>
    </source>
</evidence>
<keyword evidence="3" id="KW-1185">Reference proteome</keyword>
<dbReference type="AlphaFoldDB" id="A0A8H4N7L7"/>